<dbReference type="PROSITE" id="PS51698">
    <property type="entry name" value="U_BOX"/>
    <property type="match status" value="1"/>
</dbReference>
<dbReference type="PANTHER" id="PTHR13931">
    <property type="entry name" value="UBIQUITINATION FACTOR E4"/>
    <property type="match status" value="1"/>
</dbReference>
<dbReference type="InterPro" id="IPR013083">
    <property type="entry name" value="Znf_RING/FYVE/PHD"/>
</dbReference>
<accession>A0AAP0NGL2</accession>
<dbReference type="GO" id="GO:0005737">
    <property type="term" value="C:cytoplasm"/>
    <property type="evidence" value="ECO:0007669"/>
    <property type="project" value="UniProtKB-SubCell"/>
</dbReference>
<evidence type="ECO:0000256" key="12">
    <source>
        <dbReference type="SAM" id="MobiDB-lite"/>
    </source>
</evidence>
<dbReference type="Pfam" id="PF10408">
    <property type="entry name" value="Ufd2P_core"/>
    <property type="match status" value="1"/>
</dbReference>
<comment type="subcellular location">
    <subcellularLocation>
        <location evidence="3">Cytoplasm</location>
    </subcellularLocation>
    <subcellularLocation>
        <location evidence="2">Nucleus</location>
    </subcellularLocation>
</comment>
<protein>
    <recommendedName>
        <fullName evidence="6">RING-type E3 ubiquitin transferase</fullName>
        <ecNumber evidence="6">2.3.2.27</ecNumber>
    </recommendedName>
</protein>
<dbReference type="GO" id="GO:0006511">
    <property type="term" value="P:ubiquitin-dependent protein catabolic process"/>
    <property type="evidence" value="ECO:0007669"/>
    <property type="project" value="InterPro"/>
</dbReference>
<dbReference type="InterPro" id="IPR019474">
    <property type="entry name" value="Ub_conjug_fac_E4_core"/>
</dbReference>
<dbReference type="AlphaFoldDB" id="A0AAP0NGL2"/>
<keyword evidence="7" id="KW-0963">Cytoplasm</keyword>
<keyword evidence="10" id="KW-0539">Nucleus</keyword>
<proteinExistence type="inferred from homology"/>
<dbReference type="Pfam" id="PF04564">
    <property type="entry name" value="U-box"/>
    <property type="match status" value="1"/>
</dbReference>
<evidence type="ECO:0000313" key="14">
    <source>
        <dbReference type="EMBL" id="KAK9271811.1"/>
    </source>
</evidence>
<keyword evidence="15" id="KW-1185">Reference proteome</keyword>
<comment type="caution">
    <text evidence="14">The sequence shown here is derived from an EMBL/GenBank/DDBJ whole genome shotgun (WGS) entry which is preliminary data.</text>
</comment>
<evidence type="ECO:0000256" key="10">
    <source>
        <dbReference type="ARBA" id="ARBA00023242"/>
    </source>
</evidence>
<sequence length="1042" mass="117842">MATQKRQRSPAEIEDAILRKMFLVSLTDSMENDSRVVYLEMTAAEILSEGKELRLSRDLMERILIDRLSGGFESAEPPFPYLLGCYRRAYEEGKKIQSMKDKNVRSEMEIVVKQAKKLSVSYCRLHLGNPGLFPSAVVSGANKSSVSPLLPLIFSEVSSSVGGFGGSSSSSGGCPPGFLEEFFRDSDFDSLDPILKALYEDLRGSVLKVSALGNFQQPLRALLFLVSFPSGAKSLVNHPWWIPKGAYLNGRVIEMTSILGPFFHVSSLPDHTIFKSEPDVGQQCFSEASNRRPADMLSSFTTIKTLMNNLNDGLSEVLLSLLKNSETRESVLEYLAEVINKNSSRAHIQVDPISCASSGMFVNLSAVMLRLCEPFLDANLTKRDKIDHKYVFYSTRLDLRGLTALHASSEEVAEWINKVNPGKTDSRQYSDGENRLLQSQEATSSGSNAFGPFSPHNPKPMSSSGEKAKYPFICECFFMTARVLNLGLLKAFSDFKHLVQDISRCEDALLNLKDTRGSAPSPQLESDIARLEKEIESYSQEKLCYEAQILRDGALIQQALSFCRLMVVWLVGLVGGFKMPLPSTCPMEFACMPEHFVEDAMELLIFASRIPKALDGVLLDDFMNFIIMFMASPNFIRNPYLRAKMVEVLNCWMPRRSGSSITATLFEGHQLSLEYLVRNLLKLYVDIEFTGSHTQFYDKFNIRHNIAELLEYLWQVPSHRNAWRQIAKEEEKGVYLNFLNFLVNDSIYLLDESLNKILELKELEAEMSNTAEWERRPAQERQERTRLFHSQENIIRIDMKLANEDVSMLAFTSEQITAPFLLPEMVERVANMLNYFLLQLVGPQRKSLSLKDPEKYEFRPKHLLKQIVYIYVHLAKGDTENIFPSAISKDGRSYYEKLFSDAAEVLRKIGEDGRVIQEFIELGAKAKVAASEAMDTEEALGEIPDEFLDPIQYTLMKDPVILPSSKITVDRPVIQRHLLSDNTDPFNRSHLTPDMLIPNDELKARIQEFIRSQELKKHGEGLSMQSTKATIQTTTGEMTLID</sequence>
<evidence type="ECO:0000256" key="4">
    <source>
        <dbReference type="ARBA" id="ARBA00004906"/>
    </source>
</evidence>
<keyword evidence="9" id="KW-0833">Ubl conjugation pathway</keyword>
<evidence type="ECO:0000256" key="3">
    <source>
        <dbReference type="ARBA" id="ARBA00004496"/>
    </source>
</evidence>
<dbReference type="GO" id="GO:0000151">
    <property type="term" value="C:ubiquitin ligase complex"/>
    <property type="evidence" value="ECO:0007669"/>
    <property type="project" value="InterPro"/>
</dbReference>
<evidence type="ECO:0000256" key="11">
    <source>
        <dbReference type="SAM" id="Coils"/>
    </source>
</evidence>
<dbReference type="InterPro" id="IPR003613">
    <property type="entry name" value="Ubox_domain"/>
</dbReference>
<evidence type="ECO:0000313" key="15">
    <source>
        <dbReference type="Proteomes" id="UP001415857"/>
    </source>
</evidence>
<comment type="similarity">
    <text evidence="5">Belongs to the ubiquitin conjugation factor E4 family.</text>
</comment>
<evidence type="ECO:0000256" key="5">
    <source>
        <dbReference type="ARBA" id="ARBA00007434"/>
    </source>
</evidence>
<dbReference type="InterPro" id="IPR045132">
    <property type="entry name" value="UBE4"/>
</dbReference>
<organism evidence="14 15">
    <name type="scientific">Liquidambar formosana</name>
    <name type="common">Formosan gum</name>
    <dbReference type="NCBI Taxonomy" id="63359"/>
    <lineage>
        <taxon>Eukaryota</taxon>
        <taxon>Viridiplantae</taxon>
        <taxon>Streptophyta</taxon>
        <taxon>Embryophyta</taxon>
        <taxon>Tracheophyta</taxon>
        <taxon>Spermatophyta</taxon>
        <taxon>Magnoliopsida</taxon>
        <taxon>eudicotyledons</taxon>
        <taxon>Gunneridae</taxon>
        <taxon>Pentapetalae</taxon>
        <taxon>Saxifragales</taxon>
        <taxon>Altingiaceae</taxon>
        <taxon>Liquidambar</taxon>
    </lineage>
</organism>
<dbReference type="CDD" id="cd16657">
    <property type="entry name" value="RING-Ubox_UBE4A"/>
    <property type="match status" value="1"/>
</dbReference>
<name>A0AAP0NGL2_LIQFO</name>
<gene>
    <name evidence="14" type="ORF">L1049_002176</name>
</gene>
<evidence type="ECO:0000256" key="8">
    <source>
        <dbReference type="ARBA" id="ARBA00022679"/>
    </source>
</evidence>
<dbReference type="Proteomes" id="UP001415857">
    <property type="component" value="Unassembled WGS sequence"/>
</dbReference>
<dbReference type="PANTHER" id="PTHR13931:SF2">
    <property type="entry name" value="UBIQUITIN CONJUGATION FACTOR E4 B"/>
    <property type="match status" value="1"/>
</dbReference>
<dbReference type="GO" id="GO:0000209">
    <property type="term" value="P:protein polyubiquitination"/>
    <property type="evidence" value="ECO:0007669"/>
    <property type="project" value="TreeGrafter"/>
</dbReference>
<evidence type="ECO:0000256" key="9">
    <source>
        <dbReference type="ARBA" id="ARBA00022786"/>
    </source>
</evidence>
<dbReference type="Gene3D" id="3.30.40.10">
    <property type="entry name" value="Zinc/RING finger domain, C3HC4 (zinc finger)"/>
    <property type="match status" value="1"/>
</dbReference>
<reference evidence="14 15" key="1">
    <citation type="journal article" date="2024" name="Plant J.">
        <title>Genome sequences and population genomics reveal climatic adaptation and genomic divergence between two closely related sweetgum species.</title>
        <authorList>
            <person name="Xu W.Q."/>
            <person name="Ren C.Q."/>
            <person name="Zhang X.Y."/>
            <person name="Comes H.P."/>
            <person name="Liu X.H."/>
            <person name="Li Y.G."/>
            <person name="Kettle C.J."/>
            <person name="Jalonen R."/>
            <person name="Gaisberger H."/>
            <person name="Ma Y.Z."/>
            <person name="Qiu Y.X."/>
        </authorList>
    </citation>
    <scope>NUCLEOTIDE SEQUENCE [LARGE SCALE GENOMIC DNA]</scope>
    <source>
        <strain evidence="14">Hangzhou</strain>
    </source>
</reference>
<dbReference type="EMBL" id="JBBPBK010000013">
    <property type="protein sequence ID" value="KAK9271811.1"/>
    <property type="molecule type" value="Genomic_DNA"/>
</dbReference>
<feature type="domain" description="U-box" evidence="13">
    <location>
        <begin position="942"/>
        <end position="1016"/>
    </location>
</feature>
<feature type="region of interest" description="Disordered" evidence="12">
    <location>
        <begin position="437"/>
        <end position="462"/>
    </location>
</feature>
<evidence type="ECO:0000256" key="1">
    <source>
        <dbReference type="ARBA" id="ARBA00000900"/>
    </source>
</evidence>
<keyword evidence="8" id="KW-0808">Transferase</keyword>
<evidence type="ECO:0000256" key="7">
    <source>
        <dbReference type="ARBA" id="ARBA00022490"/>
    </source>
</evidence>
<dbReference type="GO" id="GO:0036503">
    <property type="term" value="P:ERAD pathway"/>
    <property type="evidence" value="ECO:0007669"/>
    <property type="project" value="InterPro"/>
</dbReference>
<dbReference type="GO" id="GO:0034450">
    <property type="term" value="F:ubiquitin-ubiquitin ligase activity"/>
    <property type="evidence" value="ECO:0007669"/>
    <property type="project" value="InterPro"/>
</dbReference>
<feature type="compositionally biased region" description="Polar residues" evidence="12">
    <location>
        <begin position="437"/>
        <end position="448"/>
    </location>
</feature>
<keyword evidence="11" id="KW-0175">Coiled coil</keyword>
<dbReference type="SUPFAM" id="SSF57850">
    <property type="entry name" value="RING/U-box"/>
    <property type="match status" value="1"/>
</dbReference>
<dbReference type="FunFam" id="3.30.40.10:FF:000055">
    <property type="entry name" value="Ubiquitin conjugation factor e4 a"/>
    <property type="match status" value="1"/>
</dbReference>
<evidence type="ECO:0000259" key="13">
    <source>
        <dbReference type="PROSITE" id="PS51698"/>
    </source>
</evidence>
<evidence type="ECO:0000256" key="2">
    <source>
        <dbReference type="ARBA" id="ARBA00004123"/>
    </source>
</evidence>
<dbReference type="GO" id="GO:0005634">
    <property type="term" value="C:nucleus"/>
    <property type="evidence" value="ECO:0007669"/>
    <property type="project" value="UniProtKB-SubCell"/>
</dbReference>
<evidence type="ECO:0000256" key="6">
    <source>
        <dbReference type="ARBA" id="ARBA00012483"/>
    </source>
</evidence>
<comment type="pathway">
    <text evidence="4">Protein modification; protein ubiquitination.</text>
</comment>
<comment type="catalytic activity">
    <reaction evidence="1">
        <text>S-ubiquitinyl-[E2 ubiquitin-conjugating enzyme]-L-cysteine + [acceptor protein]-L-lysine = [E2 ubiquitin-conjugating enzyme]-L-cysteine + N(6)-ubiquitinyl-[acceptor protein]-L-lysine.</text>
        <dbReference type="EC" id="2.3.2.27"/>
    </reaction>
</comment>
<dbReference type="SMART" id="SM00504">
    <property type="entry name" value="Ubox"/>
    <property type="match status" value="1"/>
</dbReference>
<feature type="coiled-coil region" evidence="11">
    <location>
        <begin position="521"/>
        <end position="548"/>
    </location>
</feature>
<dbReference type="EC" id="2.3.2.27" evidence="6"/>